<dbReference type="Pfam" id="PF08623">
    <property type="entry name" value="TIP120"/>
    <property type="match status" value="1"/>
</dbReference>
<gene>
    <name evidence="6" type="ORF">PICMEDRAFT_16288</name>
</gene>
<evidence type="ECO:0000256" key="4">
    <source>
        <dbReference type="SAM" id="MobiDB-lite"/>
    </source>
</evidence>
<keyword evidence="2" id="KW-0677">Repeat</keyword>
<evidence type="ECO:0000256" key="2">
    <source>
        <dbReference type="ARBA" id="ARBA00022737"/>
    </source>
</evidence>
<dbReference type="SUPFAM" id="SSF48371">
    <property type="entry name" value="ARM repeat"/>
    <property type="match status" value="1"/>
</dbReference>
<sequence length="1237" mass="140225">MTKDTDPDLRFMALNDLEKEMTNSSVNVSCNQILAYSEILLKCLDDEFSEVRTQSLKCFESVSFILGQDILPLIRELSKKKPKKISITSTIYTMALHNILKNLPPNEELYTSVVGILLPELLENKRRFFTEIDYIEILNDIATYIGNSMTKKQISDTLSFLNDAAFNADTIIAKKSILACNVLVKNIDDDLTISAFIDNLAEMYERSKNSIEGKITFLSIFAAAVSGNPGLMSNHITQIWDFLVQCLQINEIQKIDDDYEAQQKFDMLRLESMKVLVKVFTFCKGESVDTLVVDALSICQLFVSYNPYKAGEANFEEDDESLNDDEAESEYTDDDYSDYQQDDDDDDNDDFSWKLRVESFSLLTSIIQNFPIKLPLIFKYNFNSLLNRLTKETNKVVLTALVETLAYIFESSSSEGVYYSLLSSKTMAETTTGRRFSDVSMQTDEDPYTVLLGQSNQVCDYVAEFTEKNQTVAIERMDLTLKLLAKLTIALGGLDPKYIQLYVVSLNKVWTSLVGTPEAFCFFSALLKYDSLESFGNGLPCLIEYLKFCLSNDTNHRLVIDGLNLVNEIFDKHLSECPSRQEIMAQLVNSFTGQLLEKISNKTLSTEIRLQSLSAIVSLSCKISMETDKKHQILEMFTQTISTEVLAYNTLNAIAKVVKASKILDAVTSGWVKTILDYALEYLSMSEFNNASLKVIKEFSQAQLLDLEDGQRILYYLGKLHSEKMSSSSNCVDIGIIMAQVLKRVNVANDLKLTVSIVVDLCAYDKVDDVLPALMSQLLKQNSEENLTQLIQQFGKTTDFKISKMLAVLTVVSQNDISIGNILENLKNGRDLYFSLIFLNQVSKSIDLNIGLEPFLMLFSSQKQNIVNMSVKTVSTIVSKHSAKYLREFLNYLRQTTFLTPSSKCLALILNNIHVTNEEAGEILQIIVEIEKGLTIKVEENTGYENVASCLSNLIVEYGLLESILSILAESQPSISNLAITIGSTPKFTFTNETFLEETSLQLLVRYAEQTTSNYIFSNSLMFKEAGISNLNLFMSKKANIAISLMTKMIPNIMESEIKANKEYIRTQFIGPYKHKIDDGLNYRKQIFESIYYLFKTLEDNKSLVFLCNVKWALYFNKFFECGIKDDQSIASVCLLTTLKLFEREPYIFGQDIGDVDIFEGFITRNRKALSKKIADNAVKQDIEKQNNLIKMIIRFLKKTDLLIENNKLVLGGNQRSTWKAFINEVRSKFPIFNAED</sequence>
<dbReference type="InterPro" id="IPR013932">
    <property type="entry name" value="TATA-bd_TIP120"/>
</dbReference>
<dbReference type="EMBL" id="KV454003">
    <property type="protein sequence ID" value="ODQ46397.1"/>
    <property type="molecule type" value="Genomic_DNA"/>
</dbReference>
<dbReference type="RefSeq" id="XP_019017510.1">
    <property type="nucleotide sequence ID" value="XM_019161152.1"/>
</dbReference>
<protein>
    <recommendedName>
        <fullName evidence="5">TATA-binding protein interacting (TIP20) domain-containing protein</fullName>
    </recommendedName>
</protein>
<dbReference type="Gene3D" id="1.25.10.10">
    <property type="entry name" value="Leucine-rich Repeat Variant"/>
    <property type="match status" value="1"/>
</dbReference>
<name>A0A1E3NJS7_9ASCO</name>
<dbReference type="GeneID" id="30177839"/>
<dbReference type="OrthoDB" id="6260732at2759"/>
<accession>A0A1E3NJS7</accession>
<evidence type="ECO:0000259" key="5">
    <source>
        <dbReference type="Pfam" id="PF08623"/>
    </source>
</evidence>
<organism evidence="6 7">
    <name type="scientific">Pichia membranifaciens NRRL Y-2026</name>
    <dbReference type="NCBI Taxonomy" id="763406"/>
    <lineage>
        <taxon>Eukaryota</taxon>
        <taxon>Fungi</taxon>
        <taxon>Dikarya</taxon>
        <taxon>Ascomycota</taxon>
        <taxon>Saccharomycotina</taxon>
        <taxon>Pichiomycetes</taxon>
        <taxon>Pichiales</taxon>
        <taxon>Pichiaceae</taxon>
        <taxon>Pichia</taxon>
    </lineage>
</organism>
<dbReference type="InterPro" id="IPR039852">
    <property type="entry name" value="CAND1/CAND2"/>
</dbReference>
<evidence type="ECO:0000313" key="6">
    <source>
        <dbReference type="EMBL" id="ODQ46397.1"/>
    </source>
</evidence>
<dbReference type="Proteomes" id="UP000094455">
    <property type="component" value="Unassembled WGS sequence"/>
</dbReference>
<reference evidence="6 7" key="1">
    <citation type="journal article" date="2016" name="Proc. Natl. Acad. Sci. U.S.A.">
        <title>Comparative genomics of biotechnologically important yeasts.</title>
        <authorList>
            <person name="Riley R."/>
            <person name="Haridas S."/>
            <person name="Wolfe K.H."/>
            <person name="Lopes M.R."/>
            <person name="Hittinger C.T."/>
            <person name="Goeker M."/>
            <person name="Salamov A.A."/>
            <person name="Wisecaver J.H."/>
            <person name="Long T.M."/>
            <person name="Calvey C.H."/>
            <person name="Aerts A.L."/>
            <person name="Barry K.W."/>
            <person name="Choi C."/>
            <person name="Clum A."/>
            <person name="Coughlan A.Y."/>
            <person name="Deshpande S."/>
            <person name="Douglass A.P."/>
            <person name="Hanson S.J."/>
            <person name="Klenk H.-P."/>
            <person name="LaButti K.M."/>
            <person name="Lapidus A."/>
            <person name="Lindquist E.A."/>
            <person name="Lipzen A.M."/>
            <person name="Meier-Kolthoff J.P."/>
            <person name="Ohm R.A."/>
            <person name="Otillar R.P."/>
            <person name="Pangilinan J.L."/>
            <person name="Peng Y."/>
            <person name="Rokas A."/>
            <person name="Rosa C.A."/>
            <person name="Scheuner C."/>
            <person name="Sibirny A.A."/>
            <person name="Slot J.C."/>
            <person name="Stielow J.B."/>
            <person name="Sun H."/>
            <person name="Kurtzman C.P."/>
            <person name="Blackwell M."/>
            <person name="Grigoriev I.V."/>
            <person name="Jeffries T.W."/>
        </authorList>
    </citation>
    <scope>NUCLEOTIDE SEQUENCE [LARGE SCALE GENOMIC DNA]</scope>
    <source>
        <strain evidence="6 7">NRRL Y-2026</strain>
    </source>
</reference>
<comment type="similarity">
    <text evidence="1">Belongs to the CAND family.</text>
</comment>
<keyword evidence="7" id="KW-1185">Reference proteome</keyword>
<evidence type="ECO:0000256" key="3">
    <source>
        <dbReference type="ARBA" id="ARBA00022786"/>
    </source>
</evidence>
<dbReference type="GO" id="GO:0010265">
    <property type="term" value="P:SCF complex assembly"/>
    <property type="evidence" value="ECO:0007669"/>
    <property type="project" value="InterPro"/>
</dbReference>
<dbReference type="STRING" id="763406.A0A1E3NJS7"/>
<keyword evidence="3" id="KW-0833">Ubl conjugation pathway</keyword>
<evidence type="ECO:0000256" key="1">
    <source>
        <dbReference type="ARBA" id="ARBA00007657"/>
    </source>
</evidence>
<dbReference type="PANTHER" id="PTHR12696">
    <property type="entry name" value="TIP120"/>
    <property type="match status" value="1"/>
</dbReference>
<evidence type="ECO:0000313" key="7">
    <source>
        <dbReference type="Proteomes" id="UP000094455"/>
    </source>
</evidence>
<feature type="domain" description="TATA-binding protein interacting (TIP20)" evidence="5">
    <location>
        <begin position="1044"/>
        <end position="1226"/>
    </location>
</feature>
<dbReference type="AlphaFoldDB" id="A0A1E3NJS7"/>
<proteinExistence type="inferred from homology"/>
<dbReference type="InterPro" id="IPR016024">
    <property type="entry name" value="ARM-type_fold"/>
</dbReference>
<dbReference type="InterPro" id="IPR011989">
    <property type="entry name" value="ARM-like"/>
</dbReference>
<feature type="region of interest" description="Disordered" evidence="4">
    <location>
        <begin position="314"/>
        <end position="346"/>
    </location>
</feature>